<dbReference type="OrthoDB" id="3800276at2759"/>
<dbReference type="EMBL" id="ML976988">
    <property type="protein sequence ID" value="KAF1957965.1"/>
    <property type="molecule type" value="Genomic_DNA"/>
</dbReference>
<name>A0A6A5TZC1_9PLEO</name>
<gene>
    <name evidence="2" type="ORF">CC80DRAFT_547021</name>
</gene>
<feature type="compositionally biased region" description="Polar residues" evidence="1">
    <location>
        <begin position="8"/>
        <end position="20"/>
    </location>
</feature>
<dbReference type="AlphaFoldDB" id="A0A6A5TZC1"/>
<organism evidence="2 3">
    <name type="scientific">Byssothecium circinans</name>
    <dbReference type="NCBI Taxonomy" id="147558"/>
    <lineage>
        <taxon>Eukaryota</taxon>
        <taxon>Fungi</taxon>
        <taxon>Dikarya</taxon>
        <taxon>Ascomycota</taxon>
        <taxon>Pezizomycotina</taxon>
        <taxon>Dothideomycetes</taxon>
        <taxon>Pleosporomycetidae</taxon>
        <taxon>Pleosporales</taxon>
        <taxon>Massarineae</taxon>
        <taxon>Massarinaceae</taxon>
        <taxon>Byssothecium</taxon>
    </lineage>
</organism>
<sequence length="372" mass="43093">MSSPLPPSLQRTDAPWSNRTPVPGNILKQLDQSLANDVPVLRAIISKLETEVAQCRKREQAIRDVFIQNQEKEQELSKWQRSYEKQAVDLKQAEVRLGIERRKLNREKAVLRIRDKEQQKMLDSNQAKKEGVGLKANHQNTKVNIIDNRVFHEYPYTHIFEAGRTEQNFMIDHNHNTKDFKKHKLPSLDVAHHSVLELLRRHEYYRGWLDCVKATEKAEFVDNCYLPASRLPDVNDEMSLMCAGANVGANFAWSALCKSRNKPEWNISLDSREWKISDLRQENVDAGKKSAFWIGVERGRLRAEKRFRERVNEEAVGPEWDGYGPMTMTQLGRHHTDDYRGEFPTLLEANPSTVGTSKWELRFGRDDTTNAS</sequence>
<dbReference type="Proteomes" id="UP000800035">
    <property type="component" value="Unassembled WGS sequence"/>
</dbReference>
<accession>A0A6A5TZC1</accession>
<evidence type="ECO:0000256" key="1">
    <source>
        <dbReference type="SAM" id="MobiDB-lite"/>
    </source>
</evidence>
<reference evidence="2" key="1">
    <citation type="journal article" date="2020" name="Stud. Mycol.">
        <title>101 Dothideomycetes genomes: a test case for predicting lifestyles and emergence of pathogens.</title>
        <authorList>
            <person name="Haridas S."/>
            <person name="Albert R."/>
            <person name="Binder M."/>
            <person name="Bloem J."/>
            <person name="Labutti K."/>
            <person name="Salamov A."/>
            <person name="Andreopoulos B."/>
            <person name="Baker S."/>
            <person name="Barry K."/>
            <person name="Bills G."/>
            <person name="Bluhm B."/>
            <person name="Cannon C."/>
            <person name="Castanera R."/>
            <person name="Culley D."/>
            <person name="Daum C."/>
            <person name="Ezra D."/>
            <person name="Gonzalez J."/>
            <person name="Henrissat B."/>
            <person name="Kuo A."/>
            <person name="Liang C."/>
            <person name="Lipzen A."/>
            <person name="Lutzoni F."/>
            <person name="Magnuson J."/>
            <person name="Mondo S."/>
            <person name="Nolan M."/>
            <person name="Ohm R."/>
            <person name="Pangilinan J."/>
            <person name="Park H.-J."/>
            <person name="Ramirez L."/>
            <person name="Alfaro M."/>
            <person name="Sun H."/>
            <person name="Tritt A."/>
            <person name="Yoshinaga Y."/>
            <person name="Zwiers L.-H."/>
            <person name="Turgeon B."/>
            <person name="Goodwin S."/>
            <person name="Spatafora J."/>
            <person name="Crous P."/>
            <person name="Grigoriev I."/>
        </authorList>
    </citation>
    <scope>NUCLEOTIDE SEQUENCE</scope>
    <source>
        <strain evidence="2">CBS 675.92</strain>
    </source>
</reference>
<keyword evidence="3" id="KW-1185">Reference proteome</keyword>
<evidence type="ECO:0000313" key="3">
    <source>
        <dbReference type="Proteomes" id="UP000800035"/>
    </source>
</evidence>
<feature type="region of interest" description="Disordered" evidence="1">
    <location>
        <begin position="1"/>
        <end position="20"/>
    </location>
</feature>
<evidence type="ECO:0000313" key="2">
    <source>
        <dbReference type="EMBL" id="KAF1957965.1"/>
    </source>
</evidence>
<proteinExistence type="predicted"/>
<protein>
    <submittedName>
        <fullName evidence="2">Uncharacterized protein</fullName>
    </submittedName>
</protein>